<evidence type="ECO:0000256" key="5">
    <source>
        <dbReference type="ARBA" id="ARBA00023139"/>
    </source>
</evidence>
<dbReference type="PROSITE" id="PS51257">
    <property type="entry name" value="PROKAR_LIPOPROTEIN"/>
    <property type="match status" value="1"/>
</dbReference>
<feature type="signal peptide" evidence="7">
    <location>
        <begin position="1"/>
        <end position="19"/>
    </location>
</feature>
<dbReference type="EMBL" id="VOPY01000002">
    <property type="protein sequence ID" value="TXC68720.1"/>
    <property type="molecule type" value="Genomic_DNA"/>
</dbReference>
<proteinExistence type="inferred from homology"/>
<gene>
    <name evidence="8" type="ORF">FSZ31_06995</name>
</gene>
<dbReference type="RefSeq" id="WP_147122673.1">
    <property type="nucleotide sequence ID" value="NZ_VOPY01000002.1"/>
</dbReference>
<keyword evidence="2" id="KW-1003">Cell membrane</keyword>
<evidence type="ECO:0000256" key="2">
    <source>
        <dbReference type="ARBA" id="ARBA00022475"/>
    </source>
</evidence>
<keyword evidence="4" id="KW-0472">Membrane</keyword>
<sequence>MVRKVLIGLAASSMLFISACNTIHGMGKDVESVGDTVADAAD</sequence>
<dbReference type="AlphaFoldDB" id="A0A5C6U8J6"/>
<accession>A0A5C6U8J6</accession>
<evidence type="ECO:0000313" key="9">
    <source>
        <dbReference type="Proteomes" id="UP000321129"/>
    </source>
</evidence>
<name>A0A5C6U8J6_9SPHN</name>
<feature type="chain" id="PRO_5022908880" evidence="7">
    <location>
        <begin position="20"/>
        <end position="42"/>
    </location>
</feature>
<dbReference type="Proteomes" id="UP000321129">
    <property type="component" value="Unassembled WGS sequence"/>
</dbReference>
<evidence type="ECO:0000256" key="3">
    <source>
        <dbReference type="ARBA" id="ARBA00022729"/>
    </source>
</evidence>
<dbReference type="Pfam" id="PF08085">
    <property type="entry name" value="Entericidin"/>
    <property type="match status" value="1"/>
</dbReference>
<evidence type="ECO:0000256" key="4">
    <source>
        <dbReference type="ARBA" id="ARBA00023136"/>
    </source>
</evidence>
<dbReference type="InterPro" id="IPR012556">
    <property type="entry name" value="Entericidin"/>
</dbReference>
<protein>
    <submittedName>
        <fullName evidence="8">Entericidin A/B family lipoprotein</fullName>
    </submittedName>
</protein>
<keyword evidence="3 7" id="KW-0732">Signal</keyword>
<comment type="caution">
    <text evidence="8">The sequence shown here is derived from an EMBL/GenBank/DDBJ whole genome shotgun (WGS) entry which is preliminary data.</text>
</comment>
<evidence type="ECO:0000256" key="1">
    <source>
        <dbReference type="ARBA" id="ARBA00010296"/>
    </source>
</evidence>
<dbReference type="OrthoDB" id="7363288at2"/>
<comment type="similarity">
    <text evidence="1">Belongs to the EcnA/EcnB lipoprotein family.</text>
</comment>
<evidence type="ECO:0000313" key="8">
    <source>
        <dbReference type="EMBL" id="TXC68720.1"/>
    </source>
</evidence>
<keyword evidence="6 8" id="KW-0449">Lipoprotein</keyword>
<evidence type="ECO:0000256" key="7">
    <source>
        <dbReference type="SAM" id="SignalP"/>
    </source>
</evidence>
<reference evidence="8 9" key="1">
    <citation type="submission" date="2019-08" db="EMBL/GenBank/DDBJ databases">
        <title>Sphingorhabdus soil sp. nov., isolated from arctic soil.</title>
        <authorList>
            <person name="Liu Y."/>
        </authorList>
    </citation>
    <scope>NUCLEOTIDE SEQUENCE [LARGE SCALE GENOMIC DNA]</scope>
    <source>
        <strain evidence="8 9">D-2Q-5-6</strain>
    </source>
</reference>
<evidence type="ECO:0000256" key="6">
    <source>
        <dbReference type="ARBA" id="ARBA00023288"/>
    </source>
</evidence>
<keyword evidence="9" id="KW-1185">Reference proteome</keyword>
<organism evidence="8 9">
    <name type="scientific">Flavisphingopyxis soli</name>
    <dbReference type="NCBI Taxonomy" id="2601267"/>
    <lineage>
        <taxon>Bacteria</taxon>
        <taxon>Pseudomonadati</taxon>
        <taxon>Pseudomonadota</taxon>
        <taxon>Alphaproteobacteria</taxon>
        <taxon>Sphingomonadales</taxon>
        <taxon>Sphingopyxidaceae</taxon>
        <taxon>Flavisphingopyxis</taxon>
    </lineage>
</organism>
<dbReference type="GO" id="GO:0016020">
    <property type="term" value="C:membrane"/>
    <property type="evidence" value="ECO:0007669"/>
    <property type="project" value="InterPro"/>
</dbReference>
<dbReference type="GO" id="GO:0009636">
    <property type="term" value="P:response to toxic substance"/>
    <property type="evidence" value="ECO:0007669"/>
    <property type="project" value="InterPro"/>
</dbReference>
<keyword evidence="5" id="KW-0564">Palmitate</keyword>